<sequence length="110" mass="12458">MSKPVAGSSEVIPKDLSEAEIKDIRNLKDLKLRLPTEQFLRGYKQWPAWKRHIEVSMSAAGTWSGIELSSRGASKLLVQMQTIVADPITDFLSQYDDGRTAYRALCKRFD</sequence>
<dbReference type="EMBL" id="JAELUQ010000003">
    <property type="protein sequence ID" value="KAG7418059.1"/>
    <property type="molecule type" value="Genomic_DNA"/>
</dbReference>
<evidence type="ECO:0000313" key="1">
    <source>
        <dbReference type="EMBL" id="KAG7418059.1"/>
    </source>
</evidence>
<dbReference type="Proteomes" id="UP000694050">
    <property type="component" value="Unassembled WGS sequence"/>
</dbReference>
<protein>
    <submittedName>
        <fullName evidence="1">Uncharacterized protein</fullName>
    </submittedName>
</protein>
<dbReference type="AlphaFoldDB" id="A0A8J5PD29"/>
<accession>A0A8J5PD29</accession>
<comment type="caution">
    <text evidence="1">The sequence shown here is derived from an EMBL/GenBank/DDBJ whole genome shotgun (WGS) entry which is preliminary data.</text>
</comment>
<reference evidence="1" key="1">
    <citation type="submission" date="2021-04" db="EMBL/GenBank/DDBJ databases">
        <title>First draft genome resource for Brassicaceae pathogens Fusarium oxysporum f. sp. raphani and Fusarium oxysporum f. sp. rapae.</title>
        <authorList>
            <person name="Asai S."/>
        </authorList>
    </citation>
    <scope>NUCLEOTIDE SEQUENCE</scope>
    <source>
        <strain evidence="1">Tf1208</strain>
    </source>
</reference>
<gene>
    <name evidence="1" type="ORF">Forpe1208_v004275</name>
</gene>
<evidence type="ECO:0000313" key="2">
    <source>
        <dbReference type="Proteomes" id="UP000694050"/>
    </source>
</evidence>
<organism evidence="1 2">
    <name type="scientific">Fusarium oxysporum f. sp. rapae</name>
    <dbReference type="NCBI Taxonomy" id="485398"/>
    <lineage>
        <taxon>Eukaryota</taxon>
        <taxon>Fungi</taxon>
        <taxon>Dikarya</taxon>
        <taxon>Ascomycota</taxon>
        <taxon>Pezizomycotina</taxon>
        <taxon>Sordariomycetes</taxon>
        <taxon>Hypocreomycetidae</taxon>
        <taxon>Hypocreales</taxon>
        <taxon>Nectriaceae</taxon>
        <taxon>Fusarium</taxon>
        <taxon>Fusarium oxysporum species complex</taxon>
    </lineage>
</organism>
<proteinExistence type="predicted"/>
<name>A0A8J5PD29_FUSOX</name>